<gene>
    <name evidence="4" type="ordered locus">HRM2_03570</name>
</gene>
<dbReference type="PANTHER" id="PTHR35812:SF1">
    <property type="entry name" value="LIPOPROTEIN"/>
    <property type="match status" value="1"/>
</dbReference>
<dbReference type="RefSeq" id="WP_012662726.1">
    <property type="nucleotide sequence ID" value="NC_012108.1"/>
</dbReference>
<name>C0QGK2_DESAH</name>
<proteinExistence type="predicted"/>
<keyword evidence="2" id="KW-0732">Signal</keyword>
<protein>
    <recommendedName>
        <fullName evidence="3">Lcl C-terminal domain-containing protein</fullName>
    </recommendedName>
</protein>
<organism evidence="4 5">
    <name type="scientific">Desulforapulum autotrophicum (strain ATCC 43914 / DSM 3382 / VKM B-1955 / HRM2)</name>
    <name type="common">Desulfobacterium autotrophicum</name>
    <dbReference type="NCBI Taxonomy" id="177437"/>
    <lineage>
        <taxon>Bacteria</taxon>
        <taxon>Pseudomonadati</taxon>
        <taxon>Thermodesulfobacteriota</taxon>
        <taxon>Desulfobacteria</taxon>
        <taxon>Desulfobacterales</taxon>
        <taxon>Desulfobacteraceae</taxon>
        <taxon>Desulforapulum</taxon>
    </lineage>
</organism>
<dbReference type="Pfam" id="PF07603">
    <property type="entry name" value="Lcl_C"/>
    <property type="match status" value="2"/>
</dbReference>
<evidence type="ECO:0000313" key="4">
    <source>
        <dbReference type="EMBL" id="ACN13477.1"/>
    </source>
</evidence>
<accession>C0QGK2</accession>
<dbReference type="KEGG" id="dat:HRM2_03570"/>
<feature type="signal peptide" evidence="2">
    <location>
        <begin position="1"/>
        <end position="23"/>
    </location>
</feature>
<dbReference type="STRING" id="177437.HRM2_03570"/>
<dbReference type="InterPro" id="IPR011460">
    <property type="entry name" value="Lcl_C"/>
</dbReference>
<dbReference type="PROSITE" id="PS51257">
    <property type="entry name" value="PROKAR_LIPOPROTEIN"/>
    <property type="match status" value="1"/>
</dbReference>
<feature type="domain" description="Lcl C-terminal" evidence="3">
    <location>
        <begin position="154"/>
        <end position="274"/>
    </location>
</feature>
<evidence type="ECO:0000256" key="2">
    <source>
        <dbReference type="SAM" id="SignalP"/>
    </source>
</evidence>
<evidence type="ECO:0000256" key="1">
    <source>
        <dbReference type="SAM" id="MobiDB-lite"/>
    </source>
</evidence>
<dbReference type="PANTHER" id="PTHR35812">
    <property type="entry name" value="LIPOPROTEIN"/>
    <property type="match status" value="1"/>
</dbReference>
<keyword evidence="5" id="KW-1185">Reference proteome</keyword>
<reference evidence="4 5" key="1">
    <citation type="journal article" date="2009" name="Environ. Microbiol.">
        <title>Genome sequence of Desulfobacterium autotrophicum HRM2, a marine sulfate reducer oxidizing organic carbon completely to carbon dioxide.</title>
        <authorList>
            <person name="Strittmatter A.W."/>
            <person name="Liesegang H."/>
            <person name="Rabus R."/>
            <person name="Decker I."/>
            <person name="Amann J."/>
            <person name="Andres S."/>
            <person name="Henne A."/>
            <person name="Fricke W.F."/>
            <person name="Martinez-Arias R."/>
            <person name="Bartels D."/>
            <person name="Goesmann A."/>
            <person name="Krause L."/>
            <person name="Puehler A."/>
            <person name="Klenk H.P."/>
            <person name="Richter M."/>
            <person name="Schuler M."/>
            <person name="Gloeckner F.O."/>
            <person name="Meyerdierks A."/>
            <person name="Gottschalk G."/>
            <person name="Amann R."/>
        </authorList>
    </citation>
    <scope>NUCLEOTIDE SEQUENCE [LARGE SCALE GENOMIC DNA]</scope>
    <source>
        <strain evidence="5">ATCC 43914 / DSM 3382 / HRM2</strain>
    </source>
</reference>
<evidence type="ECO:0000313" key="5">
    <source>
        <dbReference type="Proteomes" id="UP000000442"/>
    </source>
</evidence>
<evidence type="ECO:0000259" key="3">
    <source>
        <dbReference type="Pfam" id="PF07603"/>
    </source>
</evidence>
<dbReference type="EMBL" id="CP001087">
    <property type="protein sequence ID" value="ACN13477.1"/>
    <property type="molecule type" value="Genomic_DNA"/>
</dbReference>
<dbReference type="AlphaFoldDB" id="C0QGK2"/>
<dbReference type="OrthoDB" id="5414729at2"/>
<dbReference type="eggNOG" id="COG1262">
    <property type="taxonomic scope" value="Bacteria"/>
</dbReference>
<sequence length="543" mass="59326">MKQKLNHLLIIMIVCMAMMFVSACNDSSSDDGSSSTSTTTSDATTDTDDTITVSDSISLSHVPFIDTDYFDFAYGDTQAGERLIDSQYLADAYYNMDETGTDPGNSFGVNFADGRIKGYDLGLAGRDKTFLVIYVRDTTSQSYGVNNFRDNRDGTVTDLATGLMWMKDDSGYGMEWQDALNYCEDLTHAGYSDWRLPNAKELQSIVDYTRMPDATDATTPFTPDPAIDTDFFNITSFTNYNGDEDWGFFWSSTTHKASDGNGAWGAYVAFGRALGNMGGTTWTDVHGAGCQRSDPKFDDGTDYSNGHGPQGDAVYVYNYVRPVRYDTTVTNPTYVIVDTNQTTFWDNFSEINAPAEGEEFFGQDANYQGVKASYTDNGDGTVTDNNTGLMWQKTPDTNGDGSISSDDKYTFDQAVANAGNCTTGGYTDWRLPSLKELYSLMQFSGEDVCMESDAMEMSMNFGTGTSDVMGMVTGGQPVLDFDAGVDYLSSLGIFITATDLEFILGNPPPSPEVLASDLSIQTDEAMILMSIFLGVQEMASPMS</sequence>
<feature type="domain" description="Lcl C-terminal" evidence="3">
    <location>
        <begin position="380"/>
        <end position="466"/>
    </location>
</feature>
<feature type="region of interest" description="Disordered" evidence="1">
    <location>
        <begin position="28"/>
        <end position="47"/>
    </location>
</feature>
<dbReference type="Proteomes" id="UP000000442">
    <property type="component" value="Chromosome"/>
</dbReference>
<dbReference type="HOGENOM" id="CLU_501284_0_0_7"/>
<feature type="chain" id="PRO_5002902364" description="Lcl C-terminal domain-containing protein" evidence="2">
    <location>
        <begin position="24"/>
        <end position="543"/>
    </location>
</feature>